<dbReference type="EMBL" id="JAPDRK010000006">
    <property type="protein sequence ID" value="KAJ9611547.1"/>
    <property type="molecule type" value="Genomic_DNA"/>
</dbReference>
<evidence type="ECO:0000313" key="3">
    <source>
        <dbReference type="EMBL" id="KAJ9611547.1"/>
    </source>
</evidence>
<sequence length="237" mass="25895">MADYQKFEPPAGPPPSSALQAPPPVHQDAGPYDSSRGFQNYPQDPSGGYGPPQGWNGPPDQQPYGYGPPGPQQGMYYQQGPPVGKMATTMLLTSTPIDCRNQKPNLLSLQSTTPPITTEIQNTMPPHLSSNRGSLSFSRGILAVPPGYQLRLFGLTLLITLPVLTAGFVFFLLGQEKKPTDQIPYGTRAHFRAANCYTSDDLLLAELCMLFGVLATELGLWAVWTVLKRRESLSREF</sequence>
<accession>A0AA38XDQ6</accession>
<comment type="caution">
    <text evidence="3">The sequence shown here is derived from an EMBL/GenBank/DDBJ whole genome shotgun (WGS) entry which is preliminary data.</text>
</comment>
<keyword evidence="2" id="KW-1133">Transmembrane helix</keyword>
<dbReference type="Proteomes" id="UP001172673">
    <property type="component" value="Unassembled WGS sequence"/>
</dbReference>
<keyword evidence="4" id="KW-1185">Reference proteome</keyword>
<organism evidence="3 4">
    <name type="scientific">Cladophialophora chaetospira</name>
    <dbReference type="NCBI Taxonomy" id="386627"/>
    <lineage>
        <taxon>Eukaryota</taxon>
        <taxon>Fungi</taxon>
        <taxon>Dikarya</taxon>
        <taxon>Ascomycota</taxon>
        <taxon>Pezizomycotina</taxon>
        <taxon>Eurotiomycetes</taxon>
        <taxon>Chaetothyriomycetidae</taxon>
        <taxon>Chaetothyriales</taxon>
        <taxon>Herpotrichiellaceae</taxon>
        <taxon>Cladophialophora</taxon>
    </lineage>
</organism>
<protein>
    <submittedName>
        <fullName evidence="3">Uncharacterized protein</fullName>
    </submittedName>
</protein>
<gene>
    <name evidence="3" type="ORF">H2200_004731</name>
</gene>
<keyword evidence="2" id="KW-0812">Transmembrane</keyword>
<evidence type="ECO:0000313" key="4">
    <source>
        <dbReference type="Proteomes" id="UP001172673"/>
    </source>
</evidence>
<feature type="transmembrane region" description="Helical" evidence="2">
    <location>
        <begin position="202"/>
        <end position="227"/>
    </location>
</feature>
<reference evidence="3" key="1">
    <citation type="submission" date="2022-10" db="EMBL/GenBank/DDBJ databases">
        <title>Culturing micro-colonial fungi from biological soil crusts in the Mojave desert and describing Neophaeococcomyces mojavensis, and introducing the new genera and species Taxawa tesnikishii.</title>
        <authorList>
            <person name="Kurbessoian T."/>
            <person name="Stajich J.E."/>
        </authorList>
    </citation>
    <scope>NUCLEOTIDE SEQUENCE</scope>
    <source>
        <strain evidence="3">TK_41</strain>
    </source>
</reference>
<keyword evidence="2" id="KW-0472">Membrane</keyword>
<feature type="compositionally biased region" description="Pro residues" evidence="1">
    <location>
        <begin position="10"/>
        <end position="25"/>
    </location>
</feature>
<dbReference type="AlphaFoldDB" id="A0AA38XDQ6"/>
<proteinExistence type="predicted"/>
<feature type="region of interest" description="Disordered" evidence="1">
    <location>
        <begin position="1"/>
        <end position="78"/>
    </location>
</feature>
<feature type="transmembrane region" description="Helical" evidence="2">
    <location>
        <begin position="152"/>
        <end position="173"/>
    </location>
</feature>
<name>A0AA38XDQ6_9EURO</name>
<evidence type="ECO:0000256" key="1">
    <source>
        <dbReference type="SAM" id="MobiDB-lite"/>
    </source>
</evidence>
<evidence type="ECO:0000256" key="2">
    <source>
        <dbReference type="SAM" id="Phobius"/>
    </source>
</evidence>